<reference evidence="1" key="1">
    <citation type="journal article" date="2012" name="PLoS Genet.">
        <title>Comparative analysis of the genomes of two field isolates of the rice blast fungus Magnaporthe oryzae.</title>
        <authorList>
            <person name="Xue M."/>
            <person name="Yang J."/>
            <person name="Li Z."/>
            <person name="Hu S."/>
            <person name="Yao N."/>
            <person name="Dean R.A."/>
            <person name="Zhao W."/>
            <person name="Shen M."/>
            <person name="Zhang H."/>
            <person name="Li C."/>
            <person name="Liu L."/>
            <person name="Cao L."/>
            <person name="Xu X."/>
            <person name="Xing Y."/>
            <person name="Hsiang T."/>
            <person name="Zhang Z."/>
            <person name="Xu J.R."/>
            <person name="Peng Y.L."/>
        </authorList>
    </citation>
    <scope>NUCLEOTIDE SEQUENCE [LARGE SCALE GENOMIC DNA]</scope>
    <source>
        <strain evidence="1">P131</strain>
    </source>
</reference>
<evidence type="ECO:0000313" key="1">
    <source>
        <dbReference type="EMBL" id="ELQ59600.1"/>
    </source>
</evidence>
<name>L7IWF3_PYRO1</name>
<dbReference type="EMBL" id="JH794549">
    <property type="protein sequence ID" value="ELQ59600.1"/>
    <property type="molecule type" value="Genomic_DNA"/>
</dbReference>
<sequence>MGPGESSSSSSDSSPRYSFNSFRKCLRYGNSATIDSSLRRLASSRASLVSTPSRLARPTSLTKTWWCSRLTAGSSASATYGGQAVDEVEYSRTSRPGGVEGTSQEAWRGSEVHGVGVQGVGGLLVANKEEAEGAKVSGYCGAPDWVGEAIGPLRSGTIGI</sequence>
<gene>
    <name evidence="1" type="ORF">OOW_P131scaffold01338g39</name>
</gene>
<organism>
    <name type="scientific">Pyricularia oryzae (strain P131)</name>
    <name type="common">Rice blast fungus</name>
    <name type="synonym">Magnaporthe oryzae</name>
    <dbReference type="NCBI Taxonomy" id="1143193"/>
    <lineage>
        <taxon>Eukaryota</taxon>
        <taxon>Fungi</taxon>
        <taxon>Dikarya</taxon>
        <taxon>Ascomycota</taxon>
        <taxon>Pezizomycotina</taxon>
        <taxon>Sordariomycetes</taxon>
        <taxon>Sordariomycetidae</taxon>
        <taxon>Magnaporthales</taxon>
        <taxon>Pyriculariaceae</taxon>
        <taxon>Pyricularia</taxon>
    </lineage>
</organism>
<protein>
    <submittedName>
        <fullName evidence="1">Uncharacterized protein</fullName>
    </submittedName>
</protein>
<proteinExistence type="predicted"/>
<dbReference type="AlphaFoldDB" id="L7IWF3"/>
<accession>L7IWF3</accession>